<evidence type="ECO:0000313" key="1">
    <source>
        <dbReference type="EMBL" id="KAK3595957.1"/>
    </source>
</evidence>
<reference evidence="1" key="3">
    <citation type="submission" date="2023-05" db="EMBL/GenBank/DDBJ databases">
        <authorList>
            <person name="Smith C.H."/>
        </authorList>
    </citation>
    <scope>NUCLEOTIDE SEQUENCE</scope>
    <source>
        <strain evidence="1">CHS0354</strain>
        <tissue evidence="1">Mantle</tissue>
    </source>
</reference>
<dbReference type="EMBL" id="JAEAOA010001917">
    <property type="protein sequence ID" value="KAK3595957.1"/>
    <property type="molecule type" value="Genomic_DNA"/>
</dbReference>
<feature type="non-terminal residue" evidence="1">
    <location>
        <position position="78"/>
    </location>
</feature>
<organism evidence="1 2">
    <name type="scientific">Potamilus streckersoni</name>
    <dbReference type="NCBI Taxonomy" id="2493646"/>
    <lineage>
        <taxon>Eukaryota</taxon>
        <taxon>Metazoa</taxon>
        <taxon>Spiralia</taxon>
        <taxon>Lophotrochozoa</taxon>
        <taxon>Mollusca</taxon>
        <taxon>Bivalvia</taxon>
        <taxon>Autobranchia</taxon>
        <taxon>Heteroconchia</taxon>
        <taxon>Palaeoheterodonta</taxon>
        <taxon>Unionida</taxon>
        <taxon>Unionoidea</taxon>
        <taxon>Unionidae</taxon>
        <taxon>Ambleminae</taxon>
        <taxon>Lampsilini</taxon>
        <taxon>Potamilus</taxon>
    </lineage>
</organism>
<proteinExistence type="predicted"/>
<protein>
    <submittedName>
        <fullName evidence="1">Uncharacterized protein</fullName>
    </submittedName>
</protein>
<dbReference type="Proteomes" id="UP001195483">
    <property type="component" value="Unassembled WGS sequence"/>
</dbReference>
<comment type="caution">
    <text evidence="1">The sequence shown here is derived from an EMBL/GenBank/DDBJ whole genome shotgun (WGS) entry which is preliminary data.</text>
</comment>
<sequence length="78" mass="8957">MHAANVSNYDFYNQLLHELVNIPKDKKKKVVPFLANKTLYTHQDTYLLKKIRVDGCVEVSDILPITIQHESVNTMQSG</sequence>
<accession>A0AAE0SPR6</accession>
<name>A0AAE0SPR6_9BIVA</name>
<reference evidence="1" key="1">
    <citation type="journal article" date="2021" name="Genome Biol. Evol.">
        <title>A High-Quality Reference Genome for a Parasitic Bivalve with Doubly Uniparental Inheritance (Bivalvia: Unionida).</title>
        <authorList>
            <person name="Smith C.H."/>
        </authorList>
    </citation>
    <scope>NUCLEOTIDE SEQUENCE</scope>
    <source>
        <strain evidence="1">CHS0354</strain>
    </source>
</reference>
<keyword evidence="2" id="KW-1185">Reference proteome</keyword>
<evidence type="ECO:0000313" key="2">
    <source>
        <dbReference type="Proteomes" id="UP001195483"/>
    </source>
</evidence>
<dbReference type="AlphaFoldDB" id="A0AAE0SPR6"/>
<reference evidence="1" key="2">
    <citation type="journal article" date="2021" name="Genome Biol. Evol.">
        <title>Developing a high-quality reference genome for a parasitic bivalve with doubly uniparental inheritance (Bivalvia: Unionida).</title>
        <authorList>
            <person name="Smith C.H."/>
        </authorList>
    </citation>
    <scope>NUCLEOTIDE SEQUENCE</scope>
    <source>
        <strain evidence="1">CHS0354</strain>
        <tissue evidence="1">Mantle</tissue>
    </source>
</reference>
<gene>
    <name evidence="1" type="ORF">CHS0354_032471</name>
</gene>